<dbReference type="SUPFAM" id="SSF54593">
    <property type="entry name" value="Glyoxalase/Bleomycin resistance protein/Dihydroxybiphenyl dioxygenase"/>
    <property type="match status" value="1"/>
</dbReference>
<dbReference type="PANTHER" id="PTHR33990:SF1">
    <property type="entry name" value="PROTEIN YJDN"/>
    <property type="match status" value="1"/>
</dbReference>
<evidence type="ECO:0000259" key="1">
    <source>
        <dbReference type="Pfam" id="PF06983"/>
    </source>
</evidence>
<reference evidence="3" key="1">
    <citation type="journal article" date="2019" name="Int. J. Syst. Evol. Microbiol.">
        <title>The Global Catalogue of Microorganisms (GCM) 10K type strain sequencing project: providing services to taxonomists for standard genome sequencing and annotation.</title>
        <authorList>
            <consortium name="The Broad Institute Genomics Platform"/>
            <consortium name="The Broad Institute Genome Sequencing Center for Infectious Disease"/>
            <person name="Wu L."/>
            <person name="Ma J."/>
        </authorList>
    </citation>
    <scope>NUCLEOTIDE SEQUENCE [LARGE SCALE GENOMIC DNA]</scope>
    <source>
        <strain evidence="3">JCM 16704</strain>
    </source>
</reference>
<accession>A0ABP7YTF1</accession>
<comment type="caution">
    <text evidence="2">The sequence shown here is derived from an EMBL/GenBank/DDBJ whole genome shotgun (WGS) entry which is preliminary data.</text>
</comment>
<dbReference type="Proteomes" id="UP001500101">
    <property type="component" value="Unassembled WGS sequence"/>
</dbReference>
<protein>
    <submittedName>
        <fullName evidence="2">VOC family protein</fullName>
    </submittedName>
</protein>
<evidence type="ECO:0000313" key="2">
    <source>
        <dbReference type="EMBL" id="GAA4141092.1"/>
    </source>
</evidence>
<evidence type="ECO:0000313" key="3">
    <source>
        <dbReference type="Proteomes" id="UP001500101"/>
    </source>
</evidence>
<dbReference type="CDD" id="cd06588">
    <property type="entry name" value="PhnB_like"/>
    <property type="match status" value="1"/>
</dbReference>
<dbReference type="InterPro" id="IPR028973">
    <property type="entry name" value="PhnB-like"/>
</dbReference>
<dbReference type="Gene3D" id="3.10.180.10">
    <property type="entry name" value="2,3-Dihydroxybiphenyl 1,2-Dioxygenase, domain 1"/>
    <property type="match status" value="1"/>
</dbReference>
<organism evidence="2 3">
    <name type="scientific">Sphingobacterium kyonggiense</name>
    <dbReference type="NCBI Taxonomy" id="714075"/>
    <lineage>
        <taxon>Bacteria</taxon>
        <taxon>Pseudomonadati</taxon>
        <taxon>Bacteroidota</taxon>
        <taxon>Sphingobacteriia</taxon>
        <taxon>Sphingobacteriales</taxon>
        <taxon>Sphingobacteriaceae</taxon>
        <taxon>Sphingobacterium</taxon>
    </lineage>
</organism>
<gene>
    <name evidence="2" type="ORF">GCM10022216_20770</name>
</gene>
<dbReference type="InterPro" id="IPR029068">
    <property type="entry name" value="Glyas_Bleomycin-R_OHBP_Dase"/>
</dbReference>
<dbReference type="EMBL" id="BAAAZI010000008">
    <property type="protein sequence ID" value="GAA4141092.1"/>
    <property type="molecule type" value="Genomic_DNA"/>
</dbReference>
<proteinExistence type="predicted"/>
<keyword evidence="3" id="KW-1185">Reference proteome</keyword>
<feature type="domain" description="PhnB-like" evidence="1">
    <location>
        <begin position="21"/>
        <end position="157"/>
    </location>
</feature>
<dbReference type="Pfam" id="PF06983">
    <property type="entry name" value="3-dmu-9_3-mt"/>
    <property type="match status" value="1"/>
</dbReference>
<sequence>MSATRTKLEQLNIQKHTIMAKIHAYLNFNGNCKEAFDFYKNVFKTDLVGTYTYDGMPADPNSPPLPEDAKGKIMHTSLNINDTTMLMGADVIETFSPKATSGNATYIMLDTESADEAKELFQALSANAKVMEMELGETFFAEQFASFQDQFGIYWMIHFEGNKKMD</sequence>
<dbReference type="PANTHER" id="PTHR33990">
    <property type="entry name" value="PROTEIN YJDN-RELATED"/>
    <property type="match status" value="1"/>
</dbReference>
<name>A0ABP7YTF1_9SPHI</name>